<dbReference type="Proteomes" id="UP001444071">
    <property type="component" value="Unassembled WGS sequence"/>
</dbReference>
<keyword evidence="2" id="KW-1185">Reference proteome</keyword>
<reference evidence="1 2" key="1">
    <citation type="submission" date="2021-06" db="EMBL/GenBank/DDBJ databases">
        <authorList>
            <person name="Palmer J.M."/>
        </authorList>
    </citation>
    <scope>NUCLEOTIDE SEQUENCE [LARGE SCALE GENOMIC DNA]</scope>
    <source>
        <strain evidence="1 2">XR_2019</strain>
        <tissue evidence="1">Muscle</tissue>
    </source>
</reference>
<protein>
    <submittedName>
        <fullName evidence="1">Uncharacterized protein</fullName>
    </submittedName>
</protein>
<proteinExistence type="predicted"/>
<gene>
    <name evidence="1" type="ORF">XENORESO_015336</name>
</gene>
<name>A0ABV0W5J0_9TELE</name>
<accession>A0ABV0W5J0</accession>
<organism evidence="1 2">
    <name type="scientific">Xenotaenia resolanae</name>
    <dbReference type="NCBI Taxonomy" id="208358"/>
    <lineage>
        <taxon>Eukaryota</taxon>
        <taxon>Metazoa</taxon>
        <taxon>Chordata</taxon>
        <taxon>Craniata</taxon>
        <taxon>Vertebrata</taxon>
        <taxon>Euteleostomi</taxon>
        <taxon>Actinopterygii</taxon>
        <taxon>Neopterygii</taxon>
        <taxon>Teleostei</taxon>
        <taxon>Neoteleostei</taxon>
        <taxon>Acanthomorphata</taxon>
        <taxon>Ovalentaria</taxon>
        <taxon>Atherinomorphae</taxon>
        <taxon>Cyprinodontiformes</taxon>
        <taxon>Goodeidae</taxon>
        <taxon>Xenotaenia</taxon>
    </lineage>
</organism>
<comment type="caution">
    <text evidence="1">The sequence shown here is derived from an EMBL/GenBank/DDBJ whole genome shotgun (WGS) entry which is preliminary data.</text>
</comment>
<evidence type="ECO:0000313" key="1">
    <source>
        <dbReference type="EMBL" id="MEQ2263916.1"/>
    </source>
</evidence>
<dbReference type="EMBL" id="JAHRIM010024957">
    <property type="protein sequence ID" value="MEQ2263916.1"/>
    <property type="molecule type" value="Genomic_DNA"/>
</dbReference>
<sequence length="97" mass="11349">MSRFVWNSKGLWEKTCCRNFTLLLMITLPVLWKFSKLRGKTCEHLAQLLQQMQSLDPTEKRTVLPRGLPHLLGDNPTEFFKSSFISILFFFIIKASK</sequence>
<evidence type="ECO:0000313" key="2">
    <source>
        <dbReference type="Proteomes" id="UP001444071"/>
    </source>
</evidence>